<proteinExistence type="predicted"/>
<organism evidence="1 2">
    <name type="scientific">Candidatus Electrothrix aarhusensis</name>
    <dbReference type="NCBI Taxonomy" id="1859131"/>
    <lineage>
        <taxon>Bacteria</taxon>
        <taxon>Pseudomonadati</taxon>
        <taxon>Thermodesulfobacteriota</taxon>
        <taxon>Desulfobulbia</taxon>
        <taxon>Desulfobulbales</taxon>
        <taxon>Desulfobulbaceae</taxon>
        <taxon>Candidatus Electrothrix</taxon>
    </lineage>
</organism>
<evidence type="ECO:0000313" key="2">
    <source>
        <dbReference type="Proteomes" id="UP000287853"/>
    </source>
</evidence>
<dbReference type="InterPro" id="IPR036676">
    <property type="entry name" value="PurM-like_C_sf"/>
</dbReference>
<gene>
    <name evidence="1" type="ORF">H206_05376</name>
</gene>
<reference evidence="1 2" key="1">
    <citation type="submission" date="2017-01" db="EMBL/GenBank/DDBJ databases">
        <title>The cable genome- insights into the physiology and evolution of filamentous bacteria capable of sulfide oxidation via long distance electron transfer.</title>
        <authorList>
            <person name="Schreiber L."/>
            <person name="Bjerg J.T."/>
            <person name="Boggild A."/>
            <person name="Van De Vossenberg J."/>
            <person name="Meysman F."/>
            <person name="Nielsen L.P."/>
            <person name="Schramm A."/>
            <person name="Kjeldsen K.U."/>
        </authorList>
    </citation>
    <scope>NUCLEOTIDE SEQUENCE [LARGE SCALE GENOMIC DNA]</scope>
    <source>
        <strain evidence="1">MCF</strain>
    </source>
</reference>
<dbReference type="Proteomes" id="UP000287853">
    <property type="component" value="Unassembled WGS sequence"/>
</dbReference>
<keyword evidence="2" id="KW-1185">Reference proteome</keyword>
<dbReference type="EMBL" id="MTKO01000008">
    <property type="protein sequence ID" value="RWX48083.1"/>
    <property type="molecule type" value="Genomic_DNA"/>
</dbReference>
<evidence type="ECO:0000313" key="1">
    <source>
        <dbReference type="EMBL" id="RWX48083.1"/>
    </source>
</evidence>
<dbReference type="SUPFAM" id="SSF56042">
    <property type="entry name" value="PurM C-terminal domain-like"/>
    <property type="match status" value="1"/>
</dbReference>
<evidence type="ECO:0008006" key="3">
    <source>
        <dbReference type="Google" id="ProtNLM"/>
    </source>
</evidence>
<protein>
    <recommendedName>
        <fullName evidence="3">Selenide, water dikinase</fullName>
    </recommendedName>
</protein>
<accession>A0A3S3SQZ1</accession>
<comment type="caution">
    <text evidence="1">The sequence shown here is derived from an EMBL/GenBank/DDBJ whole genome shotgun (WGS) entry which is preliminary data.</text>
</comment>
<name>A0A3S3SQZ1_9BACT</name>
<dbReference type="AlphaFoldDB" id="A0A3S3SQZ1"/>
<sequence length="41" mass="4019">MLLALPQAQATELLEALHENGVAAAACIGEVIEGAGGVMVG</sequence>
<dbReference type="Gene3D" id="3.90.650.10">
    <property type="entry name" value="PurM-like C-terminal domain"/>
    <property type="match status" value="1"/>
</dbReference>